<name>A0ABD3Y2Y7_SINWO</name>
<accession>A0ABD3Y2Y7</accession>
<keyword evidence="3" id="KW-1185">Reference proteome</keyword>
<evidence type="ECO:0000313" key="3">
    <source>
        <dbReference type="Proteomes" id="UP001634394"/>
    </source>
</evidence>
<dbReference type="EMBL" id="JBJQND010000001">
    <property type="protein sequence ID" value="KAL3892263.1"/>
    <property type="molecule type" value="Genomic_DNA"/>
</dbReference>
<feature type="region of interest" description="Disordered" evidence="1">
    <location>
        <begin position="265"/>
        <end position="325"/>
    </location>
</feature>
<evidence type="ECO:0000313" key="2">
    <source>
        <dbReference type="EMBL" id="KAL3892263.1"/>
    </source>
</evidence>
<organism evidence="2 3">
    <name type="scientific">Sinanodonta woodiana</name>
    <name type="common">Chinese pond mussel</name>
    <name type="synonym">Anodonta woodiana</name>
    <dbReference type="NCBI Taxonomy" id="1069815"/>
    <lineage>
        <taxon>Eukaryota</taxon>
        <taxon>Metazoa</taxon>
        <taxon>Spiralia</taxon>
        <taxon>Lophotrochozoa</taxon>
        <taxon>Mollusca</taxon>
        <taxon>Bivalvia</taxon>
        <taxon>Autobranchia</taxon>
        <taxon>Heteroconchia</taxon>
        <taxon>Palaeoheterodonta</taxon>
        <taxon>Unionida</taxon>
        <taxon>Unionoidea</taxon>
        <taxon>Unionidae</taxon>
        <taxon>Unioninae</taxon>
        <taxon>Sinanodonta</taxon>
    </lineage>
</organism>
<proteinExistence type="predicted"/>
<sequence>MLKYSTVSSAEDGKLSPSHREAIENFMRQPISVSAGSKGTAMAMKKRGRRINQRGDANHHLPPIASGANVPLVLNHAPVDAIQDRKENNQHVQSIHRKEIRTPYVSLGFNRMDVTTPYILHSQVAKVDSTSPILHRESSKLSQGNVLEINNERTFMSLQKLQQVYSPTLERRPKAADRRLGRKLYDDEQVDQGPRLHVQSNQIGLYHRTDKKPKDNVKKKENETFSIRKKIEQFRKWHEEQNKEKIKRLKQEVDNQYEAEQQQLLRQVPPGVKSASVNENKTERIISRSVRSEEKLKGNNDKENEKDNENDISNDVSTTATKDRTESAKTWHTWRDVNDSYAYTDVKRYITENELMDPEKETWIQKWISEVNKSMLDSNQELL</sequence>
<protein>
    <submittedName>
        <fullName evidence="2">Uncharacterized protein</fullName>
    </submittedName>
</protein>
<evidence type="ECO:0000256" key="1">
    <source>
        <dbReference type="SAM" id="MobiDB-lite"/>
    </source>
</evidence>
<gene>
    <name evidence="2" type="ORF">ACJMK2_004487</name>
</gene>
<comment type="caution">
    <text evidence="2">The sequence shown here is derived from an EMBL/GenBank/DDBJ whole genome shotgun (WGS) entry which is preliminary data.</text>
</comment>
<dbReference type="Proteomes" id="UP001634394">
    <property type="component" value="Unassembled WGS sequence"/>
</dbReference>
<feature type="region of interest" description="Disordered" evidence="1">
    <location>
        <begin position="169"/>
        <end position="194"/>
    </location>
</feature>
<reference evidence="2 3" key="1">
    <citation type="submission" date="2024-11" db="EMBL/GenBank/DDBJ databases">
        <title>Chromosome-level genome assembly of the freshwater bivalve Anodonta woodiana.</title>
        <authorList>
            <person name="Chen X."/>
        </authorList>
    </citation>
    <scope>NUCLEOTIDE SEQUENCE [LARGE SCALE GENOMIC DNA]</scope>
    <source>
        <strain evidence="2">MN2024</strain>
        <tissue evidence="2">Gills</tissue>
    </source>
</reference>
<feature type="compositionally biased region" description="Basic and acidic residues" evidence="1">
    <location>
        <begin position="280"/>
        <end position="309"/>
    </location>
</feature>
<dbReference type="AlphaFoldDB" id="A0ABD3Y2Y7"/>
<feature type="compositionally biased region" description="Basic and acidic residues" evidence="1">
    <location>
        <begin position="169"/>
        <end position="186"/>
    </location>
</feature>